<dbReference type="GO" id="GO:0045454">
    <property type="term" value="P:cell redox homeostasis"/>
    <property type="evidence" value="ECO:0007669"/>
    <property type="project" value="TreeGrafter"/>
</dbReference>
<dbReference type="Gene3D" id="3.40.30.10">
    <property type="entry name" value="Glutaredoxin"/>
    <property type="match status" value="1"/>
</dbReference>
<dbReference type="InterPro" id="IPR036249">
    <property type="entry name" value="Thioredoxin-like_sf"/>
</dbReference>
<proteinExistence type="predicted"/>
<dbReference type="PANTHER" id="PTHR45663">
    <property type="entry name" value="GEO12009P1"/>
    <property type="match status" value="1"/>
</dbReference>
<feature type="domain" description="Thioredoxin" evidence="1">
    <location>
        <begin position="1"/>
        <end position="67"/>
    </location>
</feature>
<dbReference type="GO" id="GO:0015035">
    <property type="term" value="F:protein-disulfide reductase activity"/>
    <property type="evidence" value="ECO:0007669"/>
    <property type="project" value="TreeGrafter"/>
</dbReference>
<accession>A0A645H1Y5</accession>
<reference evidence="2" key="1">
    <citation type="submission" date="2019-08" db="EMBL/GenBank/DDBJ databases">
        <authorList>
            <person name="Kucharzyk K."/>
            <person name="Murdoch R.W."/>
            <person name="Higgins S."/>
            <person name="Loffler F."/>
        </authorList>
    </citation>
    <scope>NUCLEOTIDE SEQUENCE</scope>
</reference>
<sequence length="67" mass="7396">MLSSVVEQIAQEHPEIKVCKVNVDEETQLARQFQVTAIPTLVLFRGGKPVASSVGFKPKATIEEMIK</sequence>
<evidence type="ECO:0000313" key="2">
    <source>
        <dbReference type="EMBL" id="MPN31999.1"/>
    </source>
</evidence>
<name>A0A645H1Y5_9ZZZZ</name>
<organism evidence="2">
    <name type="scientific">bioreactor metagenome</name>
    <dbReference type="NCBI Taxonomy" id="1076179"/>
    <lineage>
        <taxon>unclassified sequences</taxon>
        <taxon>metagenomes</taxon>
        <taxon>ecological metagenomes</taxon>
    </lineage>
</organism>
<dbReference type="GO" id="GO:0005829">
    <property type="term" value="C:cytosol"/>
    <property type="evidence" value="ECO:0007669"/>
    <property type="project" value="TreeGrafter"/>
</dbReference>
<dbReference type="EMBL" id="VSSQ01083776">
    <property type="protein sequence ID" value="MPN31999.1"/>
    <property type="molecule type" value="Genomic_DNA"/>
</dbReference>
<dbReference type="Pfam" id="PF00085">
    <property type="entry name" value="Thioredoxin"/>
    <property type="match status" value="1"/>
</dbReference>
<dbReference type="CDD" id="cd02947">
    <property type="entry name" value="TRX_family"/>
    <property type="match status" value="1"/>
</dbReference>
<dbReference type="AlphaFoldDB" id="A0A645H1Y5"/>
<dbReference type="SUPFAM" id="SSF52833">
    <property type="entry name" value="Thioredoxin-like"/>
    <property type="match status" value="1"/>
</dbReference>
<gene>
    <name evidence="2" type="primary">trxA_77</name>
    <name evidence="2" type="ORF">SDC9_179474</name>
</gene>
<dbReference type="PANTHER" id="PTHR45663:SF11">
    <property type="entry name" value="GEO12009P1"/>
    <property type="match status" value="1"/>
</dbReference>
<dbReference type="InterPro" id="IPR013766">
    <property type="entry name" value="Thioredoxin_domain"/>
</dbReference>
<protein>
    <submittedName>
        <fullName evidence="2">Thioredoxin</fullName>
    </submittedName>
</protein>
<evidence type="ECO:0000259" key="1">
    <source>
        <dbReference type="Pfam" id="PF00085"/>
    </source>
</evidence>
<comment type="caution">
    <text evidence="2">The sequence shown here is derived from an EMBL/GenBank/DDBJ whole genome shotgun (WGS) entry which is preliminary data.</text>
</comment>